<feature type="domain" description="Rad50/SbcC-type AAA" evidence="2">
    <location>
        <begin position="5"/>
        <end position="294"/>
    </location>
</feature>
<dbReference type="InterPro" id="IPR038729">
    <property type="entry name" value="Rad50/SbcC_AAA"/>
</dbReference>
<proteinExistence type="predicted"/>
<accession>A0A011VZC1</accession>
<dbReference type="Pfam" id="PF13476">
    <property type="entry name" value="AAA_23"/>
    <property type="match status" value="1"/>
</dbReference>
<evidence type="ECO:0000313" key="3">
    <source>
        <dbReference type="EMBL" id="EXM39893.1"/>
    </source>
</evidence>
<dbReference type="OrthoDB" id="9795626at2"/>
<evidence type="ECO:0000259" key="2">
    <source>
        <dbReference type="Pfam" id="PF13476"/>
    </source>
</evidence>
<name>A0A011VZC1_RUMAL</name>
<evidence type="ECO:0000313" key="4">
    <source>
        <dbReference type="Proteomes" id="UP000021369"/>
    </source>
</evidence>
<keyword evidence="4" id="KW-1185">Reference proteome</keyword>
<dbReference type="GO" id="GO:0016887">
    <property type="term" value="F:ATP hydrolysis activity"/>
    <property type="evidence" value="ECO:0007669"/>
    <property type="project" value="InterPro"/>
</dbReference>
<reference evidence="3 4" key="1">
    <citation type="submission" date="2013-06" db="EMBL/GenBank/DDBJ databases">
        <title>Rumen cellulosomics: divergent fiber-degrading strategies revealed by comparative genome-wide analysis of six Ruminococcal strains.</title>
        <authorList>
            <person name="Dassa B."/>
            <person name="Borovok I."/>
            <person name="Lamed R."/>
            <person name="Flint H."/>
            <person name="Yeoman C.J."/>
            <person name="White B."/>
            <person name="Bayer E.A."/>
        </authorList>
    </citation>
    <scope>NUCLEOTIDE SEQUENCE [LARGE SCALE GENOMIC DNA]</scope>
    <source>
        <strain evidence="3 4">SY3</strain>
    </source>
</reference>
<dbReference type="SUPFAM" id="SSF52540">
    <property type="entry name" value="P-loop containing nucleoside triphosphate hydrolases"/>
    <property type="match status" value="1"/>
</dbReference>
<dbReference type="GO" id="GO:0000731">
    <property type="term" value="P:DNA synthesis involved in DNA repair"/>
    <property type="evidence" value="ECO:0007669"/>
    <property type="project" value="TreeGrafter"/>
</dbReference>
<dbReference type="RefSeq" id="WP_037287147.1">
    <property type="nucleotide sequence ID" value="NZ_JEOB01000002.1"/>
</dbReference>
<keyword evidence="1" id="KW-0175">Coiled coil</keyword>
<dbReference type="PATRIC" id="fig|1341156.4.peg.1129"/>
<evidence type="ECO:0000256" key="1">
    <source>
        <dbReference type="SAM" id="Coils"/>
    </source>
</evidence>
<dbReference type="PANTHER" id="PTHR32182">
    <property type="entry name" value="DNA REPLICATION AND REPAIR PROTEIN RECF"/>
    <property type="match status" value="1"/>
</dbReference>
<dbReference type="InterPro" id="IPR027417">
    <property type="entry name" value="P-loop_NTPase"/>
</dbReference>
<sequence>MQITKLVLDNFSSYEGKTVFDFTVDKNKPIVLIGGLNGAGKTSIFTAIKIALYGPLAFGYTGNNTFYSKKIKGFINDKAFQTQPFSSGISIGIKIKKERETKHYTISRNWSIIDSKIEEEYNIYEGDTPLDYSEKILFESYILSIIPIDLFEFFLFDGEEVGTIFSSDGYNKYVKNALLTMCGIDDFEILQHFCKNYNGKVESEEEIELNERYQDLLECISETEDSINNCADTIITNEQEISSLHTLIEQREAEFVRSGGLPPEEVKKLEENEIKYDKEREHIAREIKSYFEELMPFYIMAESIPQLKQQIKYEEKASIHEYITNMISREFIDNIVSEKTTDDNGISNAIYEAIIKKFEVSNGAYDEMIFDLSKTEMGQILHLADTVTSFDSRELIRKIRKKERLVKKITSIRQKLKNALSEEDAKRYTDEIVDAKHRIEILVLESSQKITEKEELELKIQTLNSDLKTIKEKIRESTQDKHVLDLSSRISQMMERIINDSMVSIRQQLSMKIIENLQQIYRKDNLISIIEISENFKFELFQIQRFTMNELKSLIANIGFKEFIKLIGNKSIEKLCKFFALDSPDDIENKITSCDVDDEIELYKRIDLNTLSKGERQIFILALYWAIIQISGKHIPFVIDTPYARIDANHREEISSKFFPNISSQVVILSTDEEITKDYYKIIKPFIAKEYLLQNNQSENRTTVTDGYFF</sequence>
<protein>
    <submittedName>
        <fullName evidence="3">DNA sulfur modification protein DndD</fullName>
    </submittedName>
</protein>
<dbReference type="Gene3D" id="3.40.50.300">
    <property type="entry name" value="P-loop containing nucleotide triphosphate hydrolases"/>
    <property type="match status" value="1"/>
</dbReference>
<feature type="coiled-coil region" evidence="1">
    <location>
        <begin position="453"/>
        <end position="480"/>
    </location>
</feature>
<dbReference type="PANTHER" id="PTHR32182:SF0">
    <property type="entry name" value="DNA REPLICATION AND REPAIR PROTEIN RECF"/>
    <property type="match status" value="1"/>
</dbReference>
<dbReference type="GO" id="GO:0006302">
    <property type="term" value="P:double-strand break repair"/>
    <property type="evidence" value="ECO:0007669"/>
    <property type="project" value="InterPro"/>
</dbReference>
<dbReference type="Proteomes" id="UP000021369">
    <property type="component" value="Unassembled WGS sequence"/>
</dbReference>
<dbReference type="EMBL" id="JEOB01000002">
    <property type="protein sequence ID" value="EXM39893.1"/>
    <property type="molecule type" value="Genomic_DNA"/>
</dbReference>
<comment type="caution">
    <text evidence="3">The sequence shown here is derived from an EMBL/GenBank/DDBJ whole genome shotgun (WGS) entry which is preliminary data.</text>
</comment>
<organism evidence="3 4">
    <name type="scientific">Ruminococcus albus SY3</name>
    <dbReference type="NCBI Taxonomy" id="1341156"/>
    <lineage>
        <taxon>Bacteria</taxon>
        <taxon>Bacillati</taxon>
        <taxon>Bacillota</taxon>
        <taxon>Clostridia</taxon>
        <taxon>Eubacteriales</taxon>
        <taxon>Oscillospiraceae</taxon>
        <taxon>Ruminococcus</taxon>
    </lineage>
</organism>
<gene>
    <name evidence="3" type="ORF">RASY3_09140</name>
</gene>
<dbReference type="AlphaFoldDB" id="A0A011VZC1"/>